<dbReference type="InterPro" id="IPR013785">
    <property type="entry name" value="Aldolase_TIM"/>
</dbReference>
<dbReference type="SFLD" id="SFLDG01383">
    <property type="entry name" value="cyclic_pyranopterin_phosphate"/>
    <property type="match status" value="1"/>
</dbReference>
<accession>A0A3E4LWA8</accession>
<dbReference type="GO" id="GO:0061798">
    <property type="term" value="F:GTP 3',8'-cyclase activity"/>
    <property type="evidence" value="ECO:0007669"/>
    <property type="project" value="UniProtKB-EC"/>
</dbReference>
<keyword evidence="7" id="KW-0408">Iron</keyword>
<dbReference type="GO" id="GO:0061799">
    <property type="term" value="F:cyclic pyranopterin monophosphate synthase activity"/>
    <property type="evidence" value="ECO:0007669"/>
    <property type="project" value="TreeGrafter"/>
</dbReference>
<evidence type="ECO:0000256" key="7">
    <source>
        <dbReference type="ARBA" id="ARBA00023004"/>
    </source>
</evidence>
<evidence type="ECO:0000256" key="11">
    <source>
        <dbReference type="ARBA" id="ARBA00023239"/>
    </source>
</evidence>
<dbReference type="SUPFAM" id="SSF102114">
    <property type="entry name" value="Radical SAM enzymes"/>
    <property type="match status" value="1"/>
</dbReference>
<dbReference type="UniPathway" id="UPA00344"/>
<evidence type="ECO:0000259" key="13">
    <source>
        <dbReference type="PROSITE" id="PS51918"/>
    </source>
</evidence>
<dbReference type="SFLD" id="SFLDS00029">
    <property type="entry name" value="Radical_SAM"/>
    <property type="match status" value="1"/>
</dbReference>
<protein>
    <recommendedName>
        <fullName evidence="2">GTP 3',8-cyclase</fullName>
        <ecNumber evidence="2">4.1.99.22</ecNumber>
    </recommendedName>
</protein>
<keyword evidence="3" id="KW-0004">4Fe-4S</keyword>
<dbReference type="GO" id="GO:0005525">
    <property type="term" value="F:GTP binding"/>
    <property type="evidence" value="ECO:0007669"/>
    <property type="project" value="UniProtKB-KW"/>
</dbReference>
<dbReference type="InterPro" id="IPR050105">
    <property type="entry name" value="MoCo_biosynth_MoaA/MoaC"/>
</dbReference>
<keyword evidence="10" id="KW-0501">Molybdenum cofactor biosynthesis</keyword>
<dbReference type="Pfam" id="PF06463">
    <property type="entry name" value="Mob_synth_C"/>
    <property type="match status" value="1"/>
</dbReference>
<evidence type="ECO:0000256" key="9">
    <source>
        <dbReference type="ARBA" id="ARBA00023134"/>
    </source>
</evidence>
<gene>
    <name evidence="14" type="ORF">DXD13_11910</name>
</gene>
<dbReference type="SFLD" id="SFLDG01067">
    <property type="entry name" value="SPASM/twitch_domain_containing"/>
    <property type="match status" value="1"/>
</dbReference>
<dbReference type="Gene3D" id="3.20.20.70">
    <property type="entry name" value="Aldolase class I"/>
    <property type="match status" value="1"/>
</dbReference>
<dbReference type="GO" id="GO:0051539">
    <property type="term" value="F:4 iron, 4 sulfur cluster binding"/>
    <property type="evidence" value="ECO:0007669"/>
    <property type="project" value="UniProtKB-KW"/>
</dbReference>
<evidence type="ECO:0000313" key="14">
    <source>
        <dbReference type="EMBL" id="RGK41555.1"/>
    </source>
</evidence>
<dbReference type="InterPro" id="IPR006638">
    <property type="entry name" value="Elp3/MiaA/NifB-like_rSAM"/>
</dbReference>
<dbReference type="SFLD" id="SFLDG01386">
    <property type="entry name" value="main_SPASM_domain-containing"/>
    <property type="match status" value="1"/>
</dbReference>
<keyword evidence="4" id="KW-0949">S-adenosyl-L-methionine</keyword>
<evidence type="ECO:0000256" key="6">
    <source>
        <dbReference type="ARBA" id="ARBA00022741"/>
    </source>
</evidence>
<dbReference type="EC" id="4.1.99.22" evidence="2"/>
<dbReference type="InterPro" id="IPR007197">
    <property type="entry name" value="rSAM"/>
</dbReference>
<name>A0A3E4LWA8_9FIRM</name>
<evidence type="ECO:0000256" key="5">
    <source>
        <dbReference type="ARBA" id="ARBA00022723"/>
    </source>
</evidence>
<dbReference type="PANTHER" id="PTHR22960">
    <property type="entry name" value="MOLYBDOPTERIN COFACTOR SYNTHESIS PROTEIN A"/>
    <property type="match status" value="1"/>
</dbReference>
<comment type="caution">
    <text evidence="14">The sequence shown here is derived from an EMBL/GenBank/DDBJ whole genome shotgun (WGS) entry which is preliminary data.</text>
</comment>
<dbReference type="GO" id="GO:0006777">
    <property type="term" value="P:Mo-molybdopterin cofactor biosynthetic process"/>
    <property type="evidence" value="ECO:0007669"/>
    <property type="project" value="UniProtKB-KW"/>
</dbReference>
<dbReference type="CDD" id="cd21117">
    <property type="entry name" value="Twitch_MoaA"/>
    <property type="match status" value="1"/>
</dbReference>
<comment type="cofactor">
    <cofactor evidence="1">
        <name>[4Fe-4S] cluster</name>
        <dbReference type="ChEBI" id="CHEBI:49883"/>
    </cofactor>
</comment>
<dbReference type="PROSITE" id="PS51918">
    <property type="entry name" value="RADICAL_SAM"/>
    <property type="match status" value="1"/>
</dbReference>
<dbReference type="InterPro" id="IPR058240">
    <property type="entry name" value="rSAM_sf"/>
</dbReference>
<dbReference type="EMBL" id="QSQP01000015">
    <property type="protein sequence ID" value="RGK41555.1"/>
    <property type="molecule type" value="Genomic_DNA"/>
</dbReference>
<reference evidence="14 15" key="1">
    <citation type="submission" date="2018-08" db="EMBL/GenBank/DDBJ databases">
        <title>A genome reference for cultivated species of the human gut microbiota.</title>
        <authorList>
            <person name="Zou Y."/>
            <person name="Xue W."/>
            <person name="Luo G."/>
        </authorList>
    </citation>
    <scope>NUCLEOTIDE SEQUENCE [LARGE SCALE GENOMIC DNA]</scope>
    <source>
        <strain evidence="14 15">TF11-15AC</strain>
    </source>
</reference>
<comment type="catalytic activity">
    <reaction evidence="12">
        <text>GTP + AH2 + S-adenosyl-L-methionine = (8S)-3',8-cyclo-7,8-dihydroguanosine 5'-triphosphate + 5'-deoxyadenosine + L-methionine + A + H(+)</text>
        <dbReference type="Rhea" id="RHEA:49576"/>
        <dbReference type="ChEBI" id="CHEBI:13193"/>
        <dbReference type="ChEBI" id="CHEBI:15378"/>
        <dbReference type="ChEBI" id="CHEBI:17319"/>
        <dbReference type="ChEBI" id="CHEBI:17499"/>
        <dbReference type="ChEBI" id="CHEBI:37565"/>
        <dbReference type="ChEBI" id="CHEBI:57844"/>
        <dbReference type="ChEBI" id="CHEBI:59789"/>
        <dbReference type="ChEBI" id="CHEBI:131766"/>
        <dbReference type="EC" id="4.1.99.22"/>
    </reaction>
</comment>
<evidence type="ECO:0000256" key="10">
    <source>
        <dbReference type="ARBA" id="ARBA00023150"/>
    </source>
</evidence>
<evidence type="ECO:0000313" key="15">
    <source>
        <dbReference type="Proteomes" id="UP000261052"/>
    </source>
</evidence>
<evidence type="ECO:0000256" key="12">
    <source>
        <dbReference type="ARBA" id="ARBA00048697"/>
    </source>
</evidence>
<evidence type="ECO:0000256" key="3">
    <source>
        <dbReference type="ARBA" id="ARBA00022485"/>
    </source>
</evidence>
<evidence type="ECO:0000256" key="1">
    <source>
        <dbReference type="ARBA" id="ARBA00001966"/>
    </source>
</evidence>
<keyword evidence="9" id="KW-0342">GTP-binding</keyword>
<dbReference type="InterPro" id="IPR000385">
    <property type="entry name" value="MoaA_NifB_PqqE_Fe-S-bd_CS"/>
</dbReference>
<dbReference type="InterPro" id="IPR040064">
    <property type="entry name" value="MoaA-like"/>
</dbReference>
<sequence length="376" mass="41611">MRDGFGREIDYMRISVIDSCNLNCYYCNPWDNNEHCHAVNILSVKKVLCIVRAATRLGITHFRLTGGEPLLHPQLDEMVLQIKKIPGVSSVSLTTNAVLLAQQAKQLKEAGIDSINVSLDTIDASEYERITKKPLLEEVEHGMDAAIECGIRVKINVVLTPQTDVVELTRYAAKKGTDIRFIEMMPVGEGHTNGALPYNKVIGTLSGLYGEPCRVNTKETKEINSGYNKYKEERQAQESMQAYEGRKNQDNGPAEYYIFPELGIRVGLIQAIHGKFCDTCNRIRVTADGRLMPCLGSSVTMDLVPDSCEFTDDLEKDFVIVQALKAAIKAKPGCHNFNDNAVTYTKNTETKTVGTKATELKAAEVNAARNMSRIGG</sequence>
<keyword evidence="8" id="KW-0411">Iron-sulfur</keyword>
<dbReference type="Pfam" id="PF04055">
    <property type="entry name" value="Radical_SAM"/>
    <property type="match status" value="1"/>
</dbReference>
<dbReference type="GO" id="GO:0046872">
    <property type="term" value="F:metal ion binding"/>
    <property type="evidence" value="ECO:0007669"/>
    <property type="project" value="UniProtKB-KW"/>
</dbReference>
<keyword evidence="5" id="KW-0479">Metal-binding</keyword>
<evidence type="ECO:0000256" key="4">
    <source>
        <dbReference type="ARBA" id="ARBA00022691"/>
    </source>
</evidence>
<dbReference type="PROSITE" id="PS01305">
    <property type="entry name" value="MOAA_NIFB_PQQE"/>
    <property type="match status" value="1"/>
</dbReference>
<proteinExistence type="predicted"/>
<dbReference type="InterPro" id="IPR010505">
    <property type="entry name" value="MoaA_twitch"/>
</dbReference>
<evidence type="ECO:0000256" key="8">
    <source>
        <dbReference type="ARBA" id="ARBA00023014"/>
    </source>
</evidence>
<feature type="domain" description="Radical SAM core" evidence="13">
    <location>
        <begin position="4"/>
        <end position="228"/>
    </location>
</feature>
<keyword evidence="6" id="KW-0547">Nucleotide-binding</keyword>
<keyword evidence="11" id="KW-0456">Lyase</keyword>
<dbReference type="RefSeq" id="WP_117686419.1">
    <property type="nucleotide sequence ID" value="NZ_QSQP01000015.1"/>
</dbReference>
<dbReference type="PANTHER" id="PTHR22960:SF0">
    <property type="entry name" value="MOLYBDENUM COFACTOR BIOSYNTHESIS PROTEIN 1"/>
    <property type="match status" value="1"/>
</dbReference>
<dbReference type="AlphaFoldDB" id="A0A3E4LWA8"/>
<dbReference type="Proteomes" id="UP000261052">
    <property type="component" value="Unassembled WGS sequence"/>
</dbReference>
<dbReference type="CDD" id="cd01335">
    <property type="entry name" value="Radical_SAM"/>
    <property type="match status" value="1"/>
</dbReference>
<dbReference type="SMART" id="SM00729">
    <property type="entry name" value="Elp3"/>
    <property type="match status" value="1"/>
</dbReference>
<evidence type="ECO:0000256" key="2">
    <source>
        <dbReference type="ARBA" id="ARBA00012167"/>
    </source>
</evidence>
<organism evidence="14 15">
    <name type="scientific">Agathobacter rectalis</name>
    <dbReference type="NCBI Taxonomy" id="39491"/>
    <lineage>
        <taxon>Bacteria</taxon>
        <taxon>Bacillati</taxon>
        <taxon>Bacillota</taxon>
        <taxon>Clostridia</taxon>
        <taxon>Lachnospirales</taxon>
        <taxon>Lachnospiraceae</taxon>
        <taxon>Agathobacter</taxon>
    </lineage>
</organism>